<organism evidence="2">
    <name type="scientific">Minutocellus polymorphus</name>
    <dbReference type="NCBI Taxonomy" id="265543"/>
    <lineage>
        <taxon>Eukaryota</taxon>
        <taxon>Sar</taxon>
        <taxon>Stramenopiles</taxon>
        <taxon>Ochrophyta</taxon>
        <taxon>Bacillariophyta</taxon>
        <taxon>Mediophyceae</taxon>
        <taxon>Cymatosirophycidae</taxon>
        <taxon>Cymatosirales</taxon>
        <taxon>Cymatosiraceae</taxon>
        <taxon>Minutocellus</taxon>
    </lineage>
</organism>
<keyword evidence="1" id="KW-0472">Membrane</keyword>
<gene>
    <name evidence="2" type="ORF">MPOL1434_LOCUS7877</name>
</gene>
<dbReference type="EMBL" id="HBEJ01013390">
    <property type="protein sequence ID" value="CAD8374231.1"/>
    <property type="molecule type" value="Transcribed_RNA"/>
</dbReference>
<reference evidence="2" key="1">
    <citation type="submission" date="2021-01" db="EMBL/GenBank/DDBJ databases">
        <authorList>
            <person name="Corre E."/>
            <person name="Pelletier E."/>
            <person name="Niang G."/>
            <person name="Scheremetjew M."/>
            <person name="Finn R."/>
            <person name="Kale V."/>
            <person name="Holt S."/>
            <person name="Cochrane G."/>
            <person name="Meng A."/>
            <person name="Brown T."/>
            <person name="Cohen L."/>
        </authorList>
    </citation>
    <scope>NUCLEOTIDE SEQUENCE</scope>
    <source>
        <strain evidence="2">CCMP3303</strain>
    </source>
</reference>
<evidence type="ECO:0000256" key="1">
    <source>
        <dbReference type="SAM" id="Phobius"/>
    </source>
</evidence>
<proteinExistence type="predicted"/>
<keyword evidence="1" id="KW-0812">Transmembrane</keyword>
<protein>
    <submittedName>
        <fullName evidence="2">Uncharacterized protein</fullName>
    </submittedName>
</protein>
<name>A0A7S0AUA5_9STRA</name>
<feature type="transmembrane region" description="Helical" evidence="1">
    <location>
        <begin position="102"/>
        <end position="124"/>
    </location>
</feature>
<evidence type="ECO:0000313" key="2">
    <source>
        <dbReference type="EMBL" id="CAD8374231.1"/>
    </source>
</evidence>
<sequence length="164" mass="17009">MTVSSSNTKLLPEIESVIYHPSASAPPAAGIPTAHATIVADTDEARLTASAPPGKTIVTKSTYTIPADKNSGYLQATTAPQSIPPGAKPGGTWMSQHYVGPITGGATCACVLLVFLPGVFMLCFPMDKRYVYQEPGPNGRLLSGSGRVVKGGSTPKVLPPYVPK</sequence>
<accession>A0A7S0AUA5</accession>
<dbReference type="AlphaFoldDB" id="A0A7S0AUA5"/>
<keyword evidence="1" id="KW-1133">Transmembrane helix</keyword>